<reference evidence="16" key="1">
    <citation type="submission" date="2022-03" db="EMBL/GenBank/DDBJ databases">
        <authorList>
            <person name="Martin C."/>
        </authorList>
    </citation>
    <scope>NUCLEOTIDE SEQUENCE</scope>
</reference>
<dbReference type="InterPro" id="IPR044944">
    <property type="entry name" value="NOS_dom_3"/>
</dbReference>
<dbReference type="InterPro" id="IPR001433">
    <property type="entry name" value="OxRdtase_FAD/NAD-bd"/>
</dbReference>
<dbReference type="Gene3D" id="1.20.990.10">
    <property type="entry name" value="NADPH-cytochrome p450 Reductase, Chain A, domain 3"/>
    <property type="match status" value="1"/>
</dbReference>
<evidence type="ECO:0000256" key="3">
    <source>
        <dbReference type="ARBA" id="ARBA00022617"/>
    </source>
</evidence>
<keyword evidence="6 12" id="KW-0479">Metal-binding</keyword>
<dbReference type="GO" id="GO:0050661">
    <property type="term" value="F:NADP binding"/>
    <property type="evidence" value="ECO:0007669"/>
    <property type="project" value="InterPro"/>
</dbReference>
<keyword evidence="3 12" id="KW-0349">Heme</keyword>
<comment type="cofactor">
    <cofactor evidence="12">
        <name>FMN</name>
        <dbReference type="ChEBI" id="CHEBI:58210"/>
    </cofactor>
    <text evidence="12">Binds 1 FMN.</text>
</comment>
<evidence type="ECO:0000256" key="9">
    <source>
        <dbReference type="ARBA" id="ARBA00022860"/>
    </source>
</evidence>
<dbReference type="Gene3D" id="6.10.250.410">
    <property type="match status" value="1"/>
</dbReference>
<dbReference type="InterPro" id="IPR029039">
    <property type="entry name" value="Flavoprotein-like_sf"/>
</dbReference>
<dbReference type="InterPro" id="IPR044940">
    <property type="entry name" value="NOS_dom_2"/>
</dbReference>
<evidence type="ECO:0000256" key="4">
    <source>
        <dbReference type="ARBA" id="ARBA00022630"/>
    </source>
</evidence>
<evidence type="ECO:0000259" key="15">
    <source>
        <dbReference type="PROSITE" id="PS51384"/>
    </source>
</evidence>
<dbReference type="Pfam" id="PF00667">
    <property type="entry name" value="FAD_binding_1"/>
    <property type="match status" value="1"/>
</dbReference>
<evidence type="ECO:0000256" key="11">
    <source>
        <dbReference type="ARBA" id="ARBA00023004"/>
    </source>
</evidence>
<feature type="domain" description="Flavodoxin-like" evidence="14">
    <location>
        <begin position="472"/>
        <end position="648"/>
    </location>
</feature>
<dbReference type="GO" id="GO:0004517">
    <property type="term" value="F:nitric-oxide synthase activity"/>
    <property type="evidence" value="ECO:0007669"/>
    <property type="project" value="UniProtKB-EC"/>
</dbReference>
<dbReference type="PROSITE" id="PS50902">
    <property type="entry name" value="FLAVODOXIN_LIKE"/>
    <property type="match status" value="1"/>
</dbReference>
<dbReference type="Gene3D" id="3.40.50.80">
    <property type="entry name" value="Nucleotide-binding domain of ferredoxin-NADP reductase (FNR) module"/>
    <property type="match status" value="1"/>
</dbReference>
<dbReference type="Proteomes" id="UP000749559">
    <property type="component" value="Unassembled WGS sequence"/>
</dbReference>
<dbReference type="FunFam" id="1.20.990.10:FF:000002">
    <property type="entry name" value="Nitric oxide synthase"/>
    <property type="match status" value="1"/>
</dbReference>
<dbReference type="Gene3D" id="3.90.340.10">
    <property type="entry name" value="Nitric Oxide Synthase, Chain A, domain 1"/>
    <property type="match status" value="1"/>
</dbReference>
<dbReference type="Gene3D" id="3.90.440.10">
    <property type="entry name" value="Nitric Oxide Synthase,Heme Domain,Chain A domain 2"/>
    <property type="match status" value="1"/>
</dbReference>
<dbReference type="InterPro" id="IPR044943">
    <property type="entry name" value="NOS_dom_1"/>
</dbReference>
<evidence type="ECO:0000256" key="10">
    <source>
        <dbReference type="ARBA" id="ARBA00023002"/>
    </source>
</evidence>
<dbReference type="GO" id="GO:1903522">
    <property type="term" value="P:regulation of blood circulation"/>
    <property type="evidence" value="ECO:0007669"/>
    <property type="project" value="UniProtKB-ARBA"/>
</dbReference>
<comment type="cofactor">
    <cofactor evidence="1 12">
        <name>heme b</name>
        <dbReference type="ChEBI" id="CHEBI:60344"/>
    </cofactor>
</comment>
<dbReference type="GO" id="GO:0020037">
    <property type="term" value="F:heme binding"/>
    <property type="evidence" value="ECO:0007669"/>
    <property type="project" value="InterPro"/>
</dbReference>
<comment type="catalytic activity">
    <reaction evidence="12">
        <text>2 L-arginine + 3 NADPH + 4 O2 + H(+) = 2 L-citrulline + 2 nitric oxide + 3 NADP(+) + 4 H2O</text>
        <dbReference type="Rhea" id="RHEA:19897"/>
        <dbReference type="ChEBI" id="CHEBI:15377"/>
        <dbReference type="ChEBI" id="CHEBI:15378"/>
        <dbReference type="ChEBI" id="CHEBI:15379"/>
        <dbReference type="ChEBI" id="CHEBI:16480"/>
        <dbReference type="ChEBI" id="CHEBI:32682"/>
        <dbReference type="ChEBI" id="CHEBI:57743"/>
        <dbReference type="ChEBI" id="CHEBI:57783"/>
        <dbReference type="ChEBI" id="CHEBI:58349"/>
        <dbReference type="EC" id="1.14.13.39"/>
    </reaction>
</comment>
<proteinExistence type="inferred from homology"/>
<dbReference type="Pfam" id="PF00175">
    <property type="entry name" value="NAD_binding_1"/>
    <property type="match status" value="1"/>
</dbReference>
<dbReference type="PIRSF" id="PIRSF000333">
    <property type="entry name" value="NOS"/>
    <property type="match status" value="1"/>
</dbReference>
<evidence type="ECO:0000256" key="12">
    <source>
        <dbReference type="PIRNR" id="PIRNR000333"/>
    </source>
</evidence>
<evidence type="ECO:0000256" key="1">
    <source>
        <dbReference type="ARBA" id="ARBA00001970"/>
    </source>
</evidence>
<evidence type="ECO:0000256" key="6">
    <source>
        <dbReference type="ARBA" id="ARBA00022723"/>
    </source>
</evidence>
<dbReference type="SUPFAM" id="SSF52343">
    <property type="entry name" value="Ferredoxin reductase-like, C-terminal NADP-linked domain"/>
    <property type="match status" value="1"/>
</dbReference>
<dbReference type="PROSITE" id="PS51384">
    <property type="entry name" value="FAD_FR"/>
    <property type="match status" value="1"/>
</dbReference>
<gene>
    <name evidence="16" type="ORF">OFUS_LOCUS25350</name>
</gene>
<dbReference type="Pfam" id="PF00258">
    <property type="entry name" value="Flavodoxin_1"/>
    <property type="match status" value="1"/>
</dbReference>
<keyword evidence="4" id="KW-0285">Flavoprotein</keyword>
<dbReference type="InterPro" id="IPR001709">
    <property type="entry name" value="Flavoprot_Pyr_Nucl_cyt_Rdtase"/>
</dbReference>
<evidence type="ECO:0000256" key="2">
    <source>
        <dbReference type="ARBA" id="ARBA00006267"/>
    </source>
</evidence>
<evidence type="ECO:0000256" key="5">
    <source>
        <dbReference type="ARBA" id="ARBA00022643"/>
    </source>
</evidence>
<keyword evidence="8 12" id="KW-0521">NADP</keyword>
<dbReference type="SUPFAM" id="SSF63380">
    <property type="entry name" value="Riboflavin synthase domain-like"/>
    <property type="match status" value="1"/>
</dbReference>
<feature type="domain" description="FAD-binding FR-type" evidence="15">
    <location>
        <begin position="705"/>
        <end position="950"/>
    </location>
</feature>
<dbReference type="GO" id="GO:0006809">
    <property type="term" value="P:nitric oxide biosynthetic process"/>
    <property type="evidence" value="ECO:0007669"/>
    <property type="project" value="InterPro"/>
</dbReference>
<dbReference type="InterPro" id="IPR017938">
    <property type="entry name" value="Riboflavin_synthase-like_b-brl"/>
</dbReference>
<dbReference type="FunFam" id="3.40.50.80:FF:000003">
    <property type="entry name" value="Nitric oxide synthase"/>
    <property type="match status" value="1"/>
</dbReference>
<dbReference type="PANTHER" id="PTHR43410">
    <property type="entry name" value="NITRIC OXIDE SYNTHASE OXYGENASE"/>
    <property type="match status" value="1"/>
</dbReference>
<evidence type="ECO:0000256" key="7">
    <source>
        <dbReference type="ARBA" id="ARBA00022827"/>
    </source>
</evidence>
<dbReference type="InterPro" id="IPR004030">
    <property type="entry name" value="NOS_N"/>
</dbReference>
<dbReference type="CDD" id="cd00795">
    <property type="entry name" value="NOS_oxygenase_euk"/>
    <property type="match status" value="1"/>
</dbReference>
<dbReference type="SUPFAM" id="SSF52218">
    <property type="entry name" value="Flavoproteins"/>
    <property type="match status" value="1"/>
</dbReference>
<dbReference type="OrthoDB" id="1688044at2759"/>
<evidence type="ECO:0000313" key="17">
    <source>
        <dbReference type="Proteomes" id="UP000749559"/>
    </source>
</evidence>
<comment type="cofactor">
    <cofactor evidence="12">
        <name>FAD</name>
        <dbReference type="ChEBI" id="CHEBI:57692"/>
    </cofactor>
    <text evidence="12">Binds 1 FAD.</text>
</comment>
<name>A0A8S4Q6J3_OWEFU</name>
<accession>A0A8S4Q6J3</accession>
<dbReference type="EMBL" id="CAIIXF020000012">
    <property type="protein sequence ID" value="CAH1801570.1"/>
    <property type="molecule type" value="Genomic_DNA"/>
</dbReference>
<dbReference type="GO" id="GO:0050660">
    <property type="term" value="F:flavin adenine dinucleotide binding"/>
    <property type="evidence" value="ECO:0007669"/>
    <property type="project" value="InterPro"/>
</dbReference>
<dbReference type="Gene3D" id="3.40.50.360">
    <property type="match status" value="1"/>
</dbReference>
<keyword evidence="7 12" id="KW-0274">FAD</keyword>
<keyword evidence="11 12" id="KW-0408">Iron</keyword>
<dbReference type="FunFam" id="3.40.50.360:FF:000033">
    <property type="entry name" value="Nitric oxide synthase"/>
    <property type="match status" value="1"/>
</dbReference>
<dbReference type="PRINTS" id="PR00369">
    <property type="entry name" value="FLAVODOXIN"/>
</dbReference>
<dbReference type="Gene3D" id="2.40.30.10">
    <property type="entry name" value="Translation factors"/>
    <property type="match status" value="1"/>
</dbReference>
<evidence type="ECO:0000313" key="16">
    <source>
        <dbReference type="EMBL" id="CAH1801570.1"/>
    </source>
</evidence>
<dbReference type="InterPro" id="IPR023173">
    <property type="entry name" value="NADPH_Cyt_P450_Rdtase_alpha"/>
</dbReference>
<dbReference type="GO" id="GO:0046872">
    <property type="term" value="F:metal ion binding"/>
    <property type="evidence" value="ECO:0007669"/>
    <property type="project" value="UniProtKB-KW"/>
</dbReference>
<dbReference type="InterPro" id="IPR039261">
    <property type="entry name" value="FNR_nucleotide-bd"/>
</dbReference>
<dbReference type="EC" id="1.14.13.39" evidence="12"/>
<dbReference type="GO" id="GO:0005516">
    <property type="term" value="F:calmodulin binding"/>
    <property type="evidence" value="ECO:0007669"/>
    <property type="project" value="UniProtKB-KW"/>
</dbReference>
<protein>
    <recommendedName>
        <fullName evidence="12">Nitric oxide synthase</fullName>
        <ecNumber evidence="12">1.14.13.39</ecNumber>
    </recommendedName>
</protein>
<organism evidence="16 17">
    <name type="scientific">Owenia fusiformis</name>
    <name type="common">Polychaete worm</name>
    <dbReference type="NCBI Taxonomy" id="6347"/>
    <lineage>
        <taxon>Eukaryota</taxon>
        <taxon>Metazoa</taxon>
        <taxon>Spiralia</taxon>
        <taxon>Lophotrochozoa</taxon>
        <taxon>Annelida</taxon>
        <taxon>Polychaeta</taxon>
        <taxon>Sedentaria</taxon>
        <taxon>Canalipalpata</taxon>
        <taxon>Sabellida</taxon>
        <taxon>Oweniida</taxon>
        <taxon>Oweniidae</taxon>
        <taxon>Owenia</taxon>
    </lineage>
</organism>
<evidence type="ECO:0000256" key="8">
    <source>
        <dbReference type="ARBA" id="ARBA00022857"/>
    </source>
</evidence>
<dbReference type="FunFam" id="3.90.440.10:FF:000001">
    <property type="entry name" value="Endothelial nitric oxide synthase"/>
    <property type="match status" value="1"/>
</dbReference>
<dbReference type="InterPro" id="IPR050607">
    <property type="entry name" value="NOS"/>
</dbReference>
<dbReference type="PROSITE" id="PS60001">
    <property type="entry name" value="NOS"/>
    <property type="match status" value="1"/>
</dbReference>
<dbReference type="InterPro" id="IPR008254">
    <property type="entry name" value="Flavodoxin/NO_synth"/>
</dbReference>
<dbReference type="InterPro" id="IPR017927">
    <property type="entry name" value="FAD-bd_FR_type"/>
</dbReference>
<dbReference type="Gene3D" id="3.90.1230.10">
    <property type="entry name" value="Nitric Oxide Synthase, Chain A, domain 3"/>
    <property type="match status" value="1"/>
</dbReference>
<keyword evidence="9 12" id="KW-0112">Calmodulin-binding</keyword>
<dbReference type="InterPro" id="IPR012144">
    <property type="entry name" value="NOS_euk"/>
</dbReference>
<keyword evidence="5 12" id="KW-0288">FMN</keyword>
<dbReference type="InterPro" id="IPR003097">
    <property type="entry name" value="CysJ-like_FAD-binding"/>
</dbReference>
<dbReference type="PANTHER" id="PTHR43410:SF1">
    <property type="entry name" value="NITRIC OXIDE SYNTHASE"/>
    <property type="match status" value="1"/>
</dbReference>
<comment type="similarity">
    <text evidence="2 12">Belongs to the NOS family.</text>
</comment>
<comment type="caution">
    <text evidence="16">The sequence shown here is derived from an EMBL/GenBank/DDBJ whole genome shotgun (WGS) entry which is preliminary data.</text>
</comment>
<dbReference type="SUPFAM" id="SSF56512">
    <property type="entry name" value="Nitric oxide (NO) synthase oxygenase domain"/>
    <property type="match status" value="1"/>
</dbReference>
<dbReference type="InterPro" id="IPR001094">
    <property type="entry name" value="Flavdoxin-like"/>
</dbReference>
<keyword evidence="10 12" id="KW-0560">Oxidoreductase</keyword>
<dbReference type="InterPro" id="IPR036119">
    <property type="entry name" value="NOS_N_sf"/>
</dbReference>
<keyword evidence="17" id="KW-1185">Reference proteome</keyword>
<dbReference type="AlphaFoldDB" id="A0A8S4Q6J3"/>
<sequence length="1140" mass="127952">MHSSVAHPQIQKKYIRVRNVQDASLGFNDTLHKKAAKPTLCTRERCMGSTMMTVKQSGTPRAKEDVLTQAKDFLEQFYISMKRSGTPAHQKRLDEVVESIEKRGTYDLTSSELTFGAKTAWRNAPRCIGRIQWSKLQVFDARHINTARGMFEAICNHIKYGTNKGNIRSAITIFPQRTDGKHDFKVWNPQFIQYAGYKQPNGGVIGDSANVAITEVCIKLGWKPGNGMFDVLPLVLSANGQDPEMFDIPKDLVFEVQFEHPRFDWFESLGLKWFALPAVSNMLFDCGGLEFPAAPFNGWYMGTEIGARDLADPARYNILERVAVLMGLDTKKSSSLWKDSALVEVNIAVLHSFQKSNTTITDHHAASDSFMKHMENEVKARGGCPSDWVWVVPPMSSSMTPVFHQEMVNYNLKPSYEYQELAWKTHEWKKDKERGKAVGARKKRKIGFKELARAVKFSSKLMGKALARRISCTILYATETGKSESYAKTLCDIFMHAFDAKVLSMDDYDTAELEHEALVLVITSTFGNGDPPENGEAFGKALYHLKEPDNKSGSASTIMRLGSDSKETRPESLTNGSDLLDRDIGPMGNLRFSVFGLGSRAYPHFCAFAHYVDNILYDLGGERIHTLVEGDELCGQEESFKIWAHAVFKSACETFCVGDDVNISAVTGALADNDTSWKEGKYRLTPTAAGKPLSLDKGLSKLHKKSVFPCKLVSCENLQSKDSGRRTLLVKMNTQVAGSDELGYQPGDHVGIFAANRDEYVNFIITRLQNAPPPDELIQLEIRKSSGNTNKWAAIDRFPPMTLRTALTNYLDITTPPTPVLLQHFATQTSDAKDKLALEKLATDTASYENWKSWKLPNLVEVLKEFPSVKVNPTLLLAQLPLLQQRFYSISSSTLAHPDEVHITVIVVEYRAQGGKGPLHQGVCSAWFEKLKEGDSIPCYIRTAPNFHIPENASLPIVMVGPGTGIAPFRSFWQQRKIEVEMGELNKQGKFGFGEIDLYFGCRNSKMDDIYRHETMPLQADGYLSHVYTAFSREPGQSKEYVQTVLSKNSKNVYRQIVVEHGHFYVCGDVSMASEVSNALRHIIKTEGKMTSDEAQQFILTMRENNRFHEDIFGVSLKVQSDRKLQLQESFDFSAQIPER</sequence>
<comment type="function">
    <text evidence="12">Produces nitric oxide (NO) which is a messenger molecule with diverse functions.</text>
</comment>
<dbReference type="PRINTS" id="PR00371">
    <property type="entry name" value="FPNCR"/>
</dbReference>
<dbReference type="GO" id="GO:0010181">
    <property type="term" value="F:FMN binding"/>
    <property type="evidence" value="ECO:0007669"/>
    <property type="project" value="InterPro"/>
</dbReference>
<feature type="binding site" description="axial binding residue" evidence="13">
    <location>
        <position position="127"/>
    </location>
    <ligand>
        <name>heme b</name>
        <dbReference type="ChEBI" id="CHEBI:60344"/>
    </ligand>
    <ligandPart>
        <name>Fe</name>
        <dbReference type="ChEBI" id="CHEBI:18248"/>
    </ligandPart>
</feature>
<dbReference type="Pfam" id="PF02898">
    <property type="entry name" value="NO_synthase"/>
    <property type="match status" value="1"/>
</dbReference>
<evidence type="ECO:0000259" key="14">
    <source>
        <dbReference type="PROSITE" id="PS50902"/>
    </source>
</evidence>
<evidence type="ECO:0000256" key="13">
    <source>
        <dbReference type="PIRSR" id="PIRSR000333-1"/>
    </source>
</evidence>